<feature type="transmembrane region" description="Helical" evidence="8">
    <location>
        <begin position="132"/>
        <end position="164"/>
    </location>
</feature>
<feature type="transmembrane region" description="Helical" evidence="8">
    <location>
        <begin position="367"/>
        <end position="387"/>
    </location>
</feature>
<comment type="caution">
    <text evidence="12">The sequence shown here is derived from an EMBL/GenBank/DDBJ whole genome shotgun (WGS) entry which is preliminary data.</text>
</comment>
<keyword evidence="6 8" id="KW-0472">Membrane</keyword>
<sequence length="604" mass="66104">MSENLPANDNTPPHQRQHEINETSATPDQGVTTARSNESYSSGSMNNNAKKQTDLDPHGVDIEECDDEKMKADHDYEPEEGKAKKRFNYSEFYDRHRKWFHLAMFLIFTGYVAAAFALQVPKGYDSENLVLGILYAFFTLYILFQHIPISIIVDPFLAAVSFVGRPVMKLSRQVRGALYFGGVLVIIAVVVFAMPETENSTRLQRLIGFVGLLFFLGSTFACSKNHREVNWNTVAGGILLQFLLGLFVFKSSAGHDLFEWLAVFAEGFLSKAWHGTSFVFGEDVANSGMFFMSVVPAIIFFAAVVQMLYYLNALPWILSRAAQVFVKLLGVSGAEAVVSVGSCFLGQTEAPLLVRPVIASMTKAEIHQVMTCGFGTISGSVLFAYISMGVSGQALITSSIMSIPCTLAISKLRYPETEEPVTKKNTVVERDTESFNLLHAASSGAGLGITISLLIIANLIAILALLYAVNALLTWLGNFLTIQNLTLDFITGYIFVPLAWFIGADNQDLVPVGRLMALKVWANEFVAYNEMQTVYLETISYRSRLVATYALCGFANFSSIGIQLGGLGAIAPKRTGEIAQMAISALICGSICTWVSACFAGMLL</sequence>
<feature type="transmembrane region" description="Helical" evidence="8">
    <location>
        <begin position="445"/>
        <end position="473"/>
    </location>
</feature>
<evidence type="ECO:0000256" key="3">
    <source>
        <dbReference type="ARBA" id="ARBA00022475"/>
    </source>
</evidence>
<evidence type="ECO:0000256" key="5">
    <source>
        <dbReference type="ARBA" id="ARBA00022989"/>
    </source>
</evidence>
<feature type="transmembrane region" description="Helical" evidence="8">
    <location>
        <begin position="176"/>
        <end position="194"/>
    </location>
</feature>
<dbReference type="OrthoDB" id="6075923at2759"/>
<feature type="compositionally biased region" description="Polar residues" evidence="7">
    <location>
        <begin position="1"/>
        <end position="14"/>
    </location>
</feature>
<keyword evidence="13" id="KW-1185">Reference proteome</keyword>
<dbReference type="Pfam" id="PF01773">
    <property type="entry name" value="Nucleos_tra2_N"/>
    <property type="match status" value="1"/>
</dbReference>
<name>A0A8H7SDX0_9FUNG</name>
<feature type="transmembrane region" description="Helical" evidence="8">
    <location>
        <begin position="582"/>
        <end position="603"/>
    </location>
</feature>
<dbReference type="Pfam" id="PF07670">
    <property type="entry name" value="Gate"/>
    <property type="match status" value="1"/>
</dbReference>
<evidence type="ECO:0000259" key="11">
    <source>
        <dbReference type="Pfam" id="PF07670"/>
    </source>
</evidence>
<feature type="domain" description="Concentrative nucleoside transporter N-terminal" evidence="9">
    <location>
        <begin position="210"/>
        <end position="282"/>
    </location>
</feature>
<organism evidence="12 13">
    <name type="scientific">Circinella minor</name>
    <dbReference type="NCBI Taxonomy" id="1195481"/>
    <lineage>
        <taxon>Eukaryota</taxon>
        <taxon>Fungi</taxon>
        <taxon>Fungi incertae sedis</taxon>
        <taxon>Mucoromycota</taxon>
        <taxon>Mucoromycotina</taxon>
        <taxon>Mucoromycetes</taxon>
        <taxon>Mucorales</taxon>
        <taxon>Lichtheimiaceae</taxon>
        <taxon>Circinella</taxon>
    </lineage>
</organism>
<dbReference type="InterPro" id="IPR011657">
    <property type="entry name" value="CNT_C_dom"/>
</dbReference>
<dbReference type="PANTHER" id="PTHR10590">
    <property type="entry name" value="SODIUM/NUCLEOSIDE COTRANSPORTER"/>
    <property type="match status" value="1"/>
</dbReference>
<dbReference type="EMBL" id="JAEPRB010000007">
    <property type="protein sequence ID" value="KAG2227507.1"/>
    <property type="molecule type" value="Genomic_DNA"/>
</dbReference>
<feature type="compositionally biased region" description="Polar residues" evidence="7">
    <location>
        <begin position="22"/>
        <end position="50"/>
    </location>
</feature>
<dbReference type="InterPro" id="IPR008276">
    <property type="entry name" value="C_nuclsd_transpt"/>
</dbReference>
<evidence type="ECO:0000313" key="12">
    <source>
        <dbReference type="EMBL" id="KAG2227507.1"/>
    </source>
</evidence>
<feature type="transmembrane region" description="Helical" evidence="8">
    <location>
        <begin position="324"/>
        <end position="347"/>
    </location>
</feature>
<protein>
    <recommendedName>
        <fullName evidence="14">Sodium/nucleoside cotransporter</fullName>
    </recommendedName>
</protein>
<feature type="region of interest" description="Disordered" evidence="7">
    <location>
        <begin position="1"/>
        <end position="60"/>
    </location>
</feature>
<keyword evidence="3" id="KW-1003">Cell membrane</keyword>
<dbReference type="Proteomes" id="UP000646827">
    <property type="component" value="Unassembled WGS sequence"/>
</dbReference>
<evidence type="ECO:0000256" key="2">
    <source>
        <dbReference type="ARBA" id="ARBA00009033"/>
    </source>
</evidence>
<dbReference type="GO" id="GO:0005886">
    <property type="term" value="C:plasma membrane"/>
    <property type="evidence" value="ECO:0007669"/>
    <property type="project" value="UniProtKB-SubCell"/>
</dbReference>
<dbReference type="PANTHER" id="PTHR10590:SF4">
    <property type="entry name" value="SOLUTE CARRIER FAMILY 28 MEMBER 3"/>
    <property type="match status" value="1"/>
</dbReference>
<reference evidence="12 13" key="1">
    <citation type="submission" date="2020-12" db="EMBL/GenBank/DDBJ databases">
        <title>Metabolic potential, ecology and presence of endohyphal bacteria is reflected in genomic diversity of Mucoromycotina.</title>
        <authorList>
            <person name="Muszewska A."/>
            <person name="Okrasinska A."/>
            <person name="Steczkiewicz K."/>
            <person name="Drgas O."/>
            <person name="Orlowska M."/>
            <person name="Perlinska-Lenart U."/>
            <person name="Aleksandrzak-Piekarczyk T."/>
            <person name="Szatraj K."/>
            <person name="Zielenkiewicz U."/>
            <person name="Pilsyk S."/>
            <person name="Malc E."/>
            <person name="Mieczkowski P."/>
            <person name="Kruszewska J.S."/>
            <person name="Biernat P."/>
            <person name="Pawlowska J."/>
        </authorList>
    </citation>
    <scope>NUCLEOTIDE SEQUENCE [LARGE SCALE GENOMIC DNA]</scope>
    <source>
        <strain evidence="12 13">CBS 142.35</strain>
    </source>
</reference>
<feature type="transmembrane region" description="Helical" evidence="8">
    <location>
        <begin position="99"/>
        <end position="120"/>
    </location>
</feature>
<feature type="transmembrane region" description="Helical" evidence="8">
    <location>
        <begin position="289"/>
        <end position="312"/>
    </location>
</feature>
<evidence type="ECO:0000256" key="6">
    <source>
        <dbReference type="ARBA" id="ARBA00023136"/>
    </source>
</evidence>
<dbReference type="InterPro" id="IPR011642">
    <property type="entry name" value="Gate_dom"/>
</dbReference>
<gene>
    <name evidence="12" type="ORF">INT45_007533</name>
</gene>
<dbReference type="AlphaFoldDB" id="A0A8H7SDX0"/>
<evidence type="ECO:0000256" key="1">
    <source>
        <dbReference type="ARBA" id="ARBA00004651"/>
    </source>
</evidence>
<keyword evidence="5 8" id="KW-1133">Transmembrane helix</keyword>
<feature type="transmembrane region" description="Helical" evidence="8">
    <location>
        <begin position="546"/>
        <end position="570"/>
    </location>
</feature>
<dbReference type="InterPro" id="IPR002668">
    <property type="entry name" value="CNT_N_dom"/>
</dbReference>
<proteinExistence type="inferred from homology"/>
<evidence type="ECO:0000256" key="7">
    <source>
        <dbReference type="SAM" id="MobiDB-lite"/>
    </source>
</evidence>
<feature type="transmembrane region" description="Helical" evidence="8">
    <location>
        <begin position="206"/>
        <end position="222"/>
    </location>
</feature>
<feature type="transmembrane region" description="Helical" evidence="8">
    <location>
        <begin position="485"/>
        <end position="503"/>
    </location>
</feature>
<dbReference type="Pfam" id="PF07662">
    <property type="entry name" value="Nucleos_tra2_C"/>
    <property type="match status" value="1"/>
</dbReference>
<evidence type="ECO:0000259" key="9">
    <source>
        <dbReference type="Pfam" id="PF01773"/>
    </source>
</evidence>
<keyword evidence="4 8" id="KW-0812">Transmembrane</keyword>
<evidence type="ECO:0008006" key="14">
    <source>
        <dbReference type="Google" id="ProtNLM"/>
    </source>
</evidence>
<dbReference type="GO" id="GO:0005337">
    <property type="term" value="F:nucleoside transmembrane transporter activity"/>
    <property type="evidence" value="ECO:0007669"/>
    <property type="project" value="InterPro"/>
</dbReference>
<comment type="subcellular location">
    <subcellularLocation>
        <location evidence="1">Cell membrane</location>
        <topology evidence="1">Multi-pass membrane protein</topology>
    </subcellularLocation>
</comment>
<evidence type="ECO:0000259" key="10">
    <source>
        <dbReference type="Pfam" id="PF07662"/>
    </source>
</evidence>
<evidence type="ECO:0000313" key="13">
    <source>
        <dbReference type="Proteomes" id="UP000646827"/>
    </source>
</evidence>
<feature type="domain" description="Nucleoside transporter/FeoB GTPase Gate" evidence="11">
    <location>
        <begin position="292"/>
        <end position="389"/>
    </location>
</feature>
<dbReference type="GO" id="GO:0015293">
    <property type="term" value="F:symporter activity"/>
    <property type="evidence" value="ECO:0007669"/>
    <property type="project" value="TreeGrafter"/>
</dbReference>
<feature type="compositionally biased region" description="Basic and acidic residues" evidence="7">
    <location>
        <begin position="51"/>
        <end position="60"/>
    </location>
</feature>
<feature type="transmembrane region" description="Helical" evidence="8">
    <location>
        <begin position="229"/>
        <end position="249"/>
    </location>
</feature>
<feature type="domain" description="Concentrative nucleoside transporter C-terminal" evidence="10">
    <location>
        <begin position="395"/>
        <end position="601"/>
    </location>
</feature>
<evidence type="ECO:0000256" key="8">
    <source>
        <dbReference type="SAM" id="Phobius"/>
    </source>
</evidence>
<accession>A0A8H7SDX0</accession>
<comment type="similarity">
    <text evidence="2">Belongs to the concentrative nucleoside transporter (CNT) (TC 2.A.41) family.</text>
</comment>
<evidence type="ECO:0000256" key="4">
    <source>
        <dbReference type="ARBA" id="ARBA00022692"/>
    </source>
</evidence>